<organism evidence="2 3">
    <name type="scientific">Triparma laevis f. longispina</name>
    <dbReference type="NCBI Taxonomy" id="1714387"/>
    <lineage>
        <taxon>Eukaryota</taxon>
        <taxon>Sar</taxon>
        <taxon>Stramenopiles</taxon>
        <taxon>Ochrophyta</taxon>
        <taxon>Bolidophyceae</taxon>
        <taxon>Parmales</taxon>
        <taxon>Triparmaceae</taxon>
        <taxon>Triparma</taxon>
    </lineage>
</organism>
<evidence type="ECO:0000313" key="2">
    <source>
        <dbReference type="EMBL" id="GMI15098.1"/>
    </source>
</evidence>
<name>A0A9W7FNB7_9STRA</name>
<sequence>MAKKDIDPTVNDVAFVVMVLLFAGYIYLFTTTVFSMRRAETRQARLKMNRFILRLRQDMAIGGPHGGHLPSSSVPKTPTRNPVLRQIIEAIAHPIPFLASYANVVLTLVVAYIAYTFNAFAWSLICLIVLPCVFGSGVASIFICGMCTFYWDTDIASPTADVRDDVMKNCVIITCGFFGCIAFAVRWRELFFPYLCKSRVEMAQQQMKQTGNGRESSYDMKWKIFGNRASSSRDSRASSAQEEMDPRMSEISEITLDEAIRTPRHSSMFGMEKNLMNPTSPSSDYLELDWHNTIFQHAGARLAYADLVNYMVIISSFMVLLENREDGFMWIASTWLTGGGGGMFWMICRVFLGPNDFHSNES</sequence>
<evidence type="ECO:0000313" key="3">
    <source>
        <dbReference type="Proteomes" id="UP001165122"/>
    </source>
</evidence>
<dbReference type="OrthoDB" id="10569187at2759"/>
<accession>A0A9W7FNB7</accession>
<feature type="transmembrane region" description="Helical" evidence="1">
    <location>
        <begin position="13"/>
        <end position="36"/>
    </location>
</feature>
<protein>
    <submittedName>
        <fullName evidence="2">Uncharacterized protein</fullName>
    </submittedName>
</protein>
<feature type="transmembrane region" description="Helical" evidence="1">
    <location>
        <begin position="121"/>
        <end position="145"/>
    </location>
</feature>
<dbReference type="AlphaFoldDB" id="A0A9W7FNB7"/>
<gene>
    <name evidence="2" type="ORF">TrLO_g4148</name>
</gene>
<keyword evidence="1" id="KW-1133">Transmembrane helix</keyword>
<comment type="caution">
    <text evidence="2">The sequence shown here is derived from an EMBL/GenBank/DDBJ whole genome shotgun (WGS) entry which is preliminary data.</text>
</comment>
<proteinExistence type="predicted"/>
<keyword evidence="1" id="KW-0812">Transmembrane</keyword>
<keyword evidence="3" id="KW-1185">Reference proteome</keyword>
<feature type="transmembrane region" description="Helical" evidence="1">
    <location>
        <begin position="328"/>
        <end position="352"/>
    </location>
</feature>
<evidence type="ECO:0000256" key="1">
    <source>
        <dbReference type="SAM" id="Phobius"/>
    </source>
</evidence>
<keyword evidence="1" id="KW-0472">Membrane</keyword>
<reference evidence="3" key="1">
    <citation type="journal article" date="2023" name="Commun. Biol.">
        <title>Genome analysis of Parmales, the sister group of diatoms, reveals the evolutionary specialization of diatoms from phago-mixotrophs to photoautotrophs.</title>
        <authorList>
            <person name="Ban H."/>
            <person name="Sato S."/>
            <person name="Yoshikawa S."/>
            <person name="Yamada K."/>
            <person name="Nakamura Y."/>
            <person name="Ichinomiya M."/>
            <person name="Sato N."/>
            <person name="Blanc-Mathieu R."/>
            <person name="Endo H."/>
            <person name="Kuwata A."/>
            <person name="Ogata H."/>
        </authorList>
    </citation>
    <scope>NUCLEOTIDE SEQUENCE [LARGE SCALE GENOMIC DNA]</scope>
    <source>
        <strain evidence="3">NIES 3700</strain>
    </source>
</reference>
<dbReference type="EMBL" id="BRXW01000224">
    <property type="protein sequence ID" value="GMI15098.1"/>
    <property type="molecule type" value="Genomic_DNA"/>
</dbReference>
<feature type="transmembrane region" description="Helical" evidence="1">
    <location>
        <begin position="302"/>
        <end position="321"/>
    </location>
</feature>
<feature type="transmembrane region" description="Helical" evidence="1">
    <location>
        <begin position="95"/>
        <end position="115"/>
    </location>
</feature>
<dbReference type="Proteomes" id="UP001165122">
    <property type="component" value="Unassembled WGS sequence"/>
</dbReference>